<dbReference type="Pfam" id="PF00170">
    <property type="entry name" value="bZIP_1"/>
    <property type="match status" value="1"/>
</dbReference>
<dbReference type="PROSITE" id="PS00036">
    <property type="entry name" value="BZIP_BASIC"/>
    <property type="match status" value="1"/>
</dbReference>
<evidence type="ECO:0000256" key="2">
    <source>
        <dbReference type="ARBA" id="ARBA00007163"/>
    </source>
</evidence>
<dbReference type="SUPFAM" id="SSF57959">
    <property type="entry name" value="Leucine zipper domain"/>
    <property type="match status" value="1"/>
</dbReference>
<keyword evidence="7" id="KW-0175">Coiled coil</keyword>
<evidence type="ECO:0000313" key="11">
    <source>
        <dbReference type="Proteomes" id="UP000266723"/>
    </source>
</evidence>
<keyword evidence="5" id="KW-0804">Transcription</keyword>
<keyword evidence="6" id="KW-0539">Nucleus</keyword>
<sequence>MGSNEEGKTTQSDKPAQVQAPPPPEQSNVHVYHHDWAAMQAYYGPRVAITPQYYNSNGHAAPYIWGSPSPMMAPYGTPYPPFCPPGGVYAHPALQMGTQPQGAVSQATPVVATPLNLEAHPANSSGNTDQGFMKKLKEFDGLAMSISNNKTGSAEHSSEPKNSQSSENDDSSNGSDGNTTGGEQSRKKRSREGSPNNDGKPSSQIVPLLRDENEKQAVTMGTPVMPTVLDFPQPRHGAPHEVWNEKEVKREKRKQSNRTPLNLEAHPANSSGNTDQGFMKKLKEFDGLAMSISNNKTGSAEHSSEPKNSQSSENDDSSNGSDGNTTGGEQSRKKRSREGSPNNDGKPSSQIVPLLRDENEKQAVTMGTPVMPTVLDFPQPRHGAPHEVWNEKEVKREKRKQSNRESARRSRLRKQAETEELSVKVDALVAENMTLRSKLGQLNDESEKLRLDNQALLDQLKAQATGKTENLISGVDKNNNSVSGSSSSSKNAEQQLLNVSLRTDSVAAS</sequence>
<name>A0ABQ7D685_BRACR</name>
<evidence type="ECO:0000256" key="4">
    <source>
        <dbReference type="ARBA" id="ARBA00023125"/>
    </source>
</evidence>
<dbReference type="Gene3D" id="1.20.5.170">
    <property type="match status" value="1"/>
</dbReference>
<evidence type="ECO:0000256" key="6">
    <source>
        <dbReference type="ARBA" id="ARBA00023242"/>
    </source>
</evidence>
<evidence type="ECO:0000256" key="1">
    <source>
        <dbReference type="ARBA" id="ARBA00004123"/>
    </source>
</evidence>
<dbReference type="InterPro" id="IPR004827">
    <property type="entry name" value="bZIP"/>
</dbReference>
<evidence type="ECO:0000256" key="3">
    <source>
        <dbReference type="ARBA" id="ARBA00023015"/>
    </source>
</evidence>
<feature type="region of interest" description="Disordered" evidence="8">
    <location>
        <begin position="147"/>
        <end position="420"/>
    </location>
</feature>
<feature type="compositionally biased region" description="Low complexity" evidence="8">
    <location>
        <begin position="473"/>
        <end position="491"/>
    </location>
</feature>
<dbReference type="Pfam" id="PF16596">
    <property type="entry name" value="MFMR_assoc"/>
    <property type="match status" value="2"/>
</dbReference>
<evidence type="ECO:0000256" key="7">
    <source>
        <dbReference type="SAM" id="Coils"/>
    </source>
</evidence>
<feature type="compositionally biased region" description="Low complexity" evidence="8">
    <location>
        <begin position="162"/>
        <end position="183"/>
    </location>
</feature>
<evidence type="ECO:0000256" key="8">
    <source>
        <dbReference type="SAM" id="MobiDB-lite"/>
    </source>
</evidence>
<keyword evidence="4" id="KW-0238">DNA-binding</keyword>
<proteinExistence type="inferred from homology"/>
<feature type="compositionally biased region" description="Polar residues" evidence="8">
    <location>
        <begin position="291"/>
        <end position="301"/>
    </location>
</feature>
<reference evidence="10 11" key="1">
    <citation type="journal article" date="2020" name="BMC Genomics">
        <title>Intraspecific diversification of the crop wild relative Brassica cretica Lam. using demographic model selection.</title>
        <authorList>
            <person name="Kioukis A."/>
            <person name="Michalopoulou V.A."/>
            <person name="Briers L."/>
            <person name="Pirintsos S."/>
            <person name="Studholme D.J."/>
            <person name="Pavlidis P."/>
            <person name="Sarris P.F."/>
        </authorList>
    </citation>
    <scope>NUCLEOTIDE SEQUENCE [LARGE SCALE GENOMIC DNA]</scope>
    <source>
        <strain evidence="11">cv. PFS-1207/04</strain>
    </source>
</reference>
<dbReference type="Proteomes" id="UP000266723">
    <property type="component" value="Unassembled WGS sequence"/>
</dbReference>
<feature type="compositionally biased region" description="Basic and acidic residues" evidence="8">
    <location>
        <begin position="238"/>
        <end position="250"/>
    </location>
</feature>
<keyword evidence="11" id="KW-1185">Reference proteome</keyword>
<feature type="compositionally biased region" description="Polar residues" evidence="8">
    <location>
        <begin position="492"/>
        <end position="509"/>
    </location>
</feature>
<evidence type="ECO:0000313" key="10">
    <source>
        <dbReference type="EMBL" id="KAF3567787.1"/>
    </source>
</evidence>
<comment type="subcellular location">
    <subcellularLocation>
        <location evidence="1">Nucleus</location>
    </subcellularLocation>
</comment>
<dbReference type="PANTHER" id="PTHR45967:SF38">
    <property type="entry name" value="G-BOX-BINDING FACTOR 2"/>
    <property type="match status" value="1"/>
</dbReference>
<dbReference type="PROSITE" id="PS50217">
    <property type="entry name" value="BZIP"/>
    <property type="match status" value="1"/>
</dbReference>
<dbReference type="InterPro" id="IPR044827">
    <property type="entry name" value="GBF-like"/>
</dbReference>
<feature type="domain" description="BZIP" evidence="9">
    <location>
        <begin position="393"/>
        <end position="456"/>
    </location>
</feature>
<feature type="compositionally biased region" description="Polar residues" evidence="8">
    <location>
        <begin position="339"/>
        <end position="351"/>
    </location>
</feature>
<keyword evidence="3" id="KW-0805">Transcription regulation</keyword>
<dbReference type="InterPro" id="IPR012900">
    <property type="entry name" value="MFMR"/>
</dbReference>
<dbReference type="InterPro" id="IPR045314">
    <property type="entry name" value="bZIP_plant_GBF1"/>
</dbReference>
<gene>
    <name evidence="10" type="ORF">DY000_02010774</name>
</gene>
<feature type="compositionally biased region" description="Polar residues" evidence="8">
    <location>
        <begin position="193"/>
        <end position="205"/>
    </location>
</feature>
<evidence type="ECO:0000256" key="5">
    <source>
        <dbReference type="ARBA" id="ARBA00023163"/>
    </source>
</evidence>
<organism evidence="10 11">
    <name type="scientific">Brassica cretica</name>
    <name type="common">Mustard</name>
    <dbReference type="NCBI Taxonomy" id="69181"/>
    <lineage>
        <taxon>Eukaryota</taxon>
        <taxon>Viridiplantae</taxon>
        <taxon>Streptophyta</taxon>
        <taxon>Embryophyta</taxon>
        <taxon>Tracheophyta</taxon>
        <taxon>Spermatophyta</taxon>
        <taxon>Magnoliopsida</taxon>
        <taxon>eudicotyledons</taxon>
        <taxon>Gunneridae</taxon>
        <taxon>Pentapetalae</taxon>
        <taxon>rosids</taxon>
        <taxon>malvids</taxon>
        <taxon>Brassicales</taxon>
        <taxon>Brassicaceae</taxon>
        <taxon>Brassiceae</taxon>
        <taxon>Brassica</taxon>
    </lineage>
</organism>
<feature type="compositionally biased region" description="Low complexity" evidence="8">
    <location>
        <begin position="308"/>
        <end position="329"/>
    </location>
</feature>
<dbReference type="EMBL" id="QGKV02000759">
    <property type="protein sequence ID" value="KAF3567787.1"/>
    <property type="molecule type" value="Genomic_DNA"/>
</dbReference>
<dbReference type="Pfam" id="PF07777">
    <property type="entry name" value="MFMR"/>
    <property type="match status" value="1"/>
</dbReference>
<dbReference type="InterPro" id="IPR046347">
    <property type="entry name" value="bZIP_sf"/>
</dbReference>
<feature type="region of interest" description="Disordered" evidence="8">
    <location>
        <begin position="471"/>
        <end position="509"/>
    </location>
</feature>
<evidence type="ECO:0000259" key="9">
    <source>
        <dbReference type="PROSITE" id="PS50217"/>
    </source>
</evidence>
<comment type="similarity">
    <text evidence="2">Belongs to the bZIP family.</text>
</comment>
<comment type="caution">
    <text evidence="10">The sequence shown here is derived from an EMBL/GenBank/DDBJ whole genome shotgun (WGS) entry which is preliminary data.</text>
</comment>
<dbReference type="CDD" id="cd14702">
    <property type="entry name" value="bZIP_plant_GBF1"/>
    <property type="match status" value="1"/>
</dbReference>
<feature type="region of interest" description="Disordered" evidence="8">
    <location>
        <begin position="1"/>
        <end position="29"/>
    </location>
</feature>
<dbReference type="SMART" id="SM00338">
    <property type="entry name" value="BRLZ"/>
    <property type="match status" value="1"/>
</dbReference>
<feature type="compositionally biased region" description="Basic and acidic residues" evidence="8">
    <location>
        <begin position="384"/>
        <end position="420"/>
    </location>
</feature>
<dbReference type="PANTHER" id="PTHR45967">
    <property type="entry name" value="G-BOX-BINDING FACTOR 3-RELATED"/>
    <property type="match status" value="1"/>
</dbReference>
<accession>A0ABQ7D685</accession>
<protein>
    <recommendedName>
        <fullName evidence="9">BZIP domain-containing protein</fullName>
    </recommendedName>
</protein>
<feature type="coiled-coil region" evidence="7">
    <location>
        <begin position="425"/>
        <end position="459"/>
    </location>
</feature>